<dbReference type="SUPFAM" id="SSF56349">
    <property type="entry name" value="DNA breaking-rejoining enzymes"/>
    <property type="match status" value="1"/>
</dbReference>
<dbReference type="KEGG" id="knv:Pan216_42800"/>
<dbReference type="InterPro" id="IPR011991">
    <property type="entry name" value="ArsR-like_HTH"/>
</dbReference>
<accession>A0A518B8U5</accession>
<evidence type="ECO:0000313" key="3">
    <source>
        <dbReference type="Proteomes" id="UP000317093"/>
    </source>
</evidence>
<dbReference type="GO" id="GO:0003677">
    <property type="term" value="F:DNA binding"/>
    <property type="evidence" value="ECO:0007669"/>
    <property type="project" value="InterPro"/>
</dbReference>
<dbReference type="InterPro" id="IPR011010">
    <property type="entry name" value="DNA_brk_join_enz"/>
</dbReference>
<dbReference type="OrthoDB" id="210132at2"/>
<sequence length="582" mass="66715">MGQRKRKLRNPDKRGRIPADVGWKLNDKGKWVQHTFYLGDDEKEAERCLMRLDEFWDRIEYNHNTLQYPAELPKPEKPTWTKFTLGVALQLAAGALQIPVERGTADPDGYATKIHALSRTYPSINFVPADEEAYTEGSASARGRAHERMETARWIAQSQGELPPREIASLDPHNLFDALDAYCVHVTQKYHLAEGNTVTPYGAGKLAIVERFKERHDNIPLSALTYEGCQSLIRLWQSRPKVKRQNKPITRKTASNHIAEWMCFFRWLNKTDQFDWRKPLDFDELETRVPETPEDRRKKVRPNQVDTYGIDELKLLNEYATPLERVLFLLGLNCGFGGAEQGTIHLQEVALFQPHPFADVLRYHTSPEDSFIKRVRLKTGVYGEHLLWPQTVEAIKWAIDRRQKQGAATPDALLLLTDEGNSFFRRTEGNNPGRTFQNKWSGLTTRIQADYPEFPWLSFGKMRKTAGNLVRREADGEVAGIFLCHGKPVSSDELLDIYTNRPFGKVFDALRSLQQQLQPVFDAAPKDLWKQPKQQYTGLKKVKQILKLKNEGKSIREIAEAVGLSKTTIGRHLEAMKNSEVN</sequence>
<evidence type="ECO:0000313" key="2">
    <source>
        <dbReference type="EMBL" id="QDU63401.1"/>
    </source>
</evidence>
<dbReference type="InterPro" id="IPR025246">
    <property type="entry name" value="IS30-like_HTH"/>
</dbReference>
<organism evidence="2 3">
    <name type="scientific">Kolteria novifilia</name>
    <dbReference type="NCBI Taxonomy" id="2527975"/>
    <lineage>
        <taxon>Bacteria</taxon>
        <taxon>Pseudomonadati</taxon>
        <taxon>Planctomycetota</taxon>
        <taxon>Planctomycetia</taxon>
        <taxon>Kolteriales</taxon>
        <taxon>Kolteriaceae</taxon>
        <taxon>Kolteria</taxon>
    </lineage>
</organism>
<protein>
    <recommendedName>
        <fullName evidence="1">Transposase IS30-like HTH domain-containing protein</fullName>
    </recommendedName>
</protein>
<dbReference type="CDD" id="cd00090">
    <property type="entry name" value="HTH_ARSR"/>
    <property type="match status" value="1"/>
</dbReference>
<evidence type="ECO:0000259" key="1">
    <source>
        <dbReference type="Pfam" id="PF13936"/>
    </source>
</evidence>
<dbReference type="Gene3D" id="1.10.10.60">
    <property type="entry name" value="Homeodomain-like"/>
    <property type="match status" value="1"/>
</dbReference>
<dbReference type="Pfam" id="PF13936">
    <property type="entry name" value="HTH_38"/>
    <property type="match status" value="1"/>
</dbReference>
<reference evidence="2 3" key="1">
    <citation type="submission" date="2019-02" db="EMBL/GenBank/DDBJ databases">
        <title>Deep-cultivation of Planctomycetes and their phenomic and genomic characterization uncovers novel biology.</title>
        <authorList>
            <person name="Wiegand S."/>
            <person name="Jogler M."/>
            <person name="Boedeker C."/>
            <person name="Pinto D."/>
            <person name="Vollmers J."/>
            <person name="Rivas-Marin E."/>
            <person name="Kohn T."/>
            <person name="Peeters S.H."/>
            <person name="Heuer A."/>
            <person name="Rast P."/>
            <person name="Oberbeckmann S."/>
            <person name="Bunk B."/>
            <person name="Jeske O."/>
            <person name="Meyerdierks A."/>
            <person name="Storesund J.E."/>
            <person name="Kallscheuer N."/>
            <person name="Luecker S."/>
            <person name="Lage O.M."/>
            <person name="Pohl T."/>
            <person name="Merkel B.J."/>
            <person name="Hornburger P."/>
            <person name="Mueller R.-W."/>
            <person name="Bruemmer F."/>
            <person name="Labrenz M."/>
            <person name="Spormann A.M."/>
            <person name="Op den Camp H."/>
            <person name="Overmann J."/>
            <person name="Amann R."/>
            <person name="Jetten M.S.M."/>
            <person name="Mascher T."/>
            <person name="Medema M.H."/>
            <person name="Devos D.P."/>
            <person name="Kaster A.-K."/>
            <person name="Ovreas L."/>
            <person name="Rohde M."/>
            <person name="Galperin M.Y."/>
            <person name="Jogler C."/>
        </authorList>
    </citation>
    <scope>NUCLEOTIDE SEQUENCE [LARGE SCALE GENOMIC DNA]</scope>
    <source>
        <strain evidence="2 3">Pan216</strain>
    </source>
</reference>
<keyword evidence="3" id="KW-1185">Reference proteome</keyword>
<dbReference type="AlphaFoldDB" id="A0A518B8U5"/>
<gene>
    <name evidence="2" type="ORF">Pan216_42800</name>
</gene>
<feature type="domain" description="Transposase IS30-like HTH" evidence="1">
    <location>
        <begin position="542"/>
        <end position="574"/>
    </location>
</feature>
<name>A0A518B8U5_9BACT</name>
<dbReference type="Proteomes" id="UP000317093">
    <property type="component" value="Chromosome"/>
</dbReference>
<dbReference type="RefSeq" id="WP_145260844.1">
    <property type="nucleotide sequence ID" value="NZ_CP036279.1"/>
</dbReference>
<proteinExistence type="predicted"/>
<dbReference type="EMBL" id="CP036279">
    <property type="protein sequence ID" value="QDU63401.1"/>
    <property type="molecule type" value="Genomic_DNA"/>
</dbReference>
<dbReference type="GO" id="GO:0006355">
    <property type="term" value="P:regulation of DNA-templated transcription"/>
    <property type="evidence" value="ECO:0007669"/>
    <property type="project" value="UniProtKB-ARBA"/>
</dbReference>